<keyword evidence="5" id="KW-0067">ATP-binding</keyword>
<feature type="transmembrane region" description="Helical" evidence="9">
    <location>
        <begin position="687"/>
        <end position="711"/>
    </location>
</feature>
<dbReference type="Pfam" id="PF00122">
    <property type="entry name" value="E1-E2_ATPase"/>
    <property type="match status" value="1"/>
</dbReference>
<feature type="transmembrane region" description="Helical" evidence="9">
    <location>
        <begin position="796"/>
        <end position="818"/>
    </location>
</feature>
<dbReference type="Proteomes" id="UP000177177">
    <property type="component" value="Unassembled WGS sequence"/>
</dbReference>
<evidence type="ECO:0000256" key="3">
    <source>
        <dbReference type="ARBA" id="ARBA00022692"/>
    </source>
</evidence>
<protein>
    <recommendedName>
        <fullName evidence="10">Cation-transporting P-type ATPase N-terminal domain-containing protein</fullName>
    </recommendedName>
</protein>
<keyword evidence="4" id="KW-0547">Nucleotide-binding</keyword>
<dbReference type="AlphaFoldDB" id="A0A1G2KUI0"/>
<comment type="subcellular location">
    <subcellularLocation>
        <location evidence="1">Membrane</location>
        <topology evidence="1">Multi-pass membrane protein</topology>
    </subcellularLocation>
</comment>
<organism evidence="11 12">
    <name type="scientific">Candidatus Sungbacteria bacterium RIFCSPHIGHO2_02_FULL_53_17</name>
    <dbReference type="NCBI Taxonomy" id="1802275"/>
    <lineage>
        <taxon>Bacteria</taxon>
        <taxon>Candidatus Sungiibacteriota</taxon>
    </lineage>
</organism>
<evidence type="ECO:0000256" key="1">
    <source>
        <dbReference type="ARBA" id="ARBA00004141"/>
    </source>
</evidence>
<dbReference type="InterPro" id="IPR023298">
    <property type="entry name" value="ATPase_P-typ_TM_dom_sf"/>
</dbReference>
<sequence length="863" mass="93074">MDPTTTKEPFWAMSSDEALRLLAATPEGLTRDEVRKRRSMFGANAIPEKDGVRAPALLLRQISSPLILVLIAAGCATTVLGEWVETGVIFAAVIVNTALGFYQEYKAESALARLHAYIHIRARVRRYHGEEEVLAEDVVPGDIIRVRQGDQVPADARVIFAQSLEADEAVLTGESLPAEKHSEALSVETGVAERTSMLYRGTLITEGVGDAVVTATGADTEFGRITGLIGSAERAPTPLERAIARFASRTGLALVGLVTMLFVLGVWFGYGILETFLIAIAVAVSAVPEGLPIALTVILAVGVERLAKRKAVVRRLLAAETLGSTTLILTDKTGTLTSARMELAAVAPFAGAEGERELLEAAIANTDVIIENPNDATAQWKMFGRPIEVALVRGAAIRGVSVADRPLPVDQMPFNSVRKFSVTIHPHGNGFRTVVFGAPDVLAAFTDMNEADHAAVKKEWEIRAAGGERVLGAACKDTARHHVIHAKDALTGFRFLGLLSFRDPLRPGVAEAIRRIGEAGVRTIMVTGDHRGTAESVAHALGLAQEGSSVLTGDDMRYLKPEEWHARSHEASVYARVTPEQKSEIVAWYQSQGEVVALTGDGVNDAPALARADIGIALGSGSEVAKSAADLVLLDDSFETIVAAIEEGRKILDNIRKVIVYLLSDTLDELLLIGGALIMGLPLPLSALQILFVNFFSDSFPALALAFEQGVDGLGKRPRTLDRNLFDRTMRVMIVVIGFSTSALLFLFYYTLLRWGFDPALVRTFIFASFATYTLFLSFSVRSLERSIFTYDPFSNRFLVVGAGIGIVLTAWAVYVPFAQHIFGTVPLPLPWVFGVVGVGLLNILAVEAGKWLLQAPPSKRHV</sequence>
<dbReference type="GO" id="GO:0005524">
    <property type="term" value="F:ATP binding"/>
    <property type="evidence" value="ECO:0007669"/>
    <property type="project" value="UniProtKB-KW"/>
</dbReference>
<dbReference type="Pfam" id="PF00689">
    <property type="entry name" value="Cation_ATPase_C"/>
    <property type="match status" value="1"/>
</dbReference>
<dbReference type="InterPro" id="IPR050510">
    <property type="entry name" value="Cation_transp_ATPase_P-type"/>
</dbReference>
<feature type="domain" description="Cation-transporting P-type ATPase N-terminal" evidence="10">
    <location>
        <begin position="9"/>
        <end position="82"/>
    </location>
</feature>
<dbReference type="InterPro" id="IPR059000">
    <property type="entry name" value="ATPase_P-type_domA"/>
</dbReference>
<dbReference type="SFLD" id="SFLDS00003">
    <property type="entry name" value="Haloacid_Dehalogenase"/>
    <property type="match status" value="1"/>
</dbReference>
<evidence type="ECO:0000256" key="6">
    <source>
        <dbReference type="ARBA" id="ARBA00022967"/>
    </source>
</evidence>
<dbReference type="PANTHER" id="PTHR43294:SF20">
    <property type="entry name" value="P-TYPE ATPASE"/>
    <property type="match status" value="1"/>
</dbReference>
<dbReference type="SMART" id="SM00831">
    <property type="entry name" value="Cation_ATPase_N"/>
    <property type="match status" value="1"/>
</dbReference>
<dbReference type="InterPro" id="IPR006068">
    <property type="entry name" value="ATPase_P-typ_cation-transptr_C"/>
</dbReference>
<evidence type="ECO:0000259" key="10">
    <source>
        <dbReference type="SMART" id="SM00831"/>
    </source>
</evidence>
<keyword evidence="8 9" id="KW-0472">Membrane</keyword>
<dbReference type="InterPro" id="IPR001757">
    <property type="entry name" value="P_typ_ATPase"/>
</dbReference>
<dbReference type="PROSITE" id="PS00154">
    <property type="entry name" value="ATPASE_E1_E2"/>
    <property type="match status" value="1"/>
</dbReference>
<dbReference type="InterPro" id="IPR023214">
    <property type="entry name" value="HAD_sf"/>
</dbReference>
<evidence type="ECO:0000313" key="12">
    <source>
        <dbReference type="Proteomes" id="UP000177177"/>
    </source>
</evidence>
<dbReference type="InterPro" id="IPR004014">
    <property type="entry name" value="ATPase_P-typ_cation-transptr_N"/>
</dbReference>
<dbReference type="GO" id="GO:0005391">
    <property type="term" value="F:P-type sodium:potassium-exchanging transporter activity"/>
    <property type="evidence" value="ECO:0007669"/>
    <property type="project" value="TreeGrafter"/>
</dbReference>
<dbReference type="InterPro" id="IPR023299">
    <property type="entry name" value="ATPase_P-typ_cyto_dom_N"/>
</dbReference>
<dbReference type="InterPro" id="IPR008250">
    <property type="entry name" value="ATPase_P-typ_transduc_dom_A_sf"/>
</dbReference>
<feature type="transmembrane region" description="Helical" evidence="9">
    <location>
        <begin position="276"/>
        <end position="301"/>
    </location>
</feature>
<dbReference type="EMBL" id="MHQN01000024">
    <property type="protein sequence ID" value="OHA03098.1"/>
    <property type="molecule type" value="Genomic_DNA"/>
</dbReference>
<dbReference type="InterPro" id="IPR018303">
    <property type="entry name" value="ATPase_P-typ_P_site"/>
</dbReference>
<dbReference type="Gene3D" id="1.20.1110.10">
    <property type="entry name" value="Calcium-transporting ATPase, transmembrane domain"/>
    <property type="match status" value="2"/>
</dbReference>
<accession>A0A1G2KUI0</accession>
<dbReference type="GO" id="GO:0006883">
    <property type="term" value="P:intracellular sodium ion homeostasis"/>
    <property type="evidence" value="ECO:0007669"/>
    <property type="project" value="TreeGrafter"/>
</dbReference>
<feature type="transmembrane region" description="Helical" evidence="9">
    <location>
        <begin position="658"/>
        <end position="681"/>
    </location>
</feature>
<dbReference type="Gene3D" id="3.40.50.1000">
    <property type="entry name" value="HAD superfamily/HAD-like"/>
    <property type="match status" value="1"/>
</dbReference>
<dbReference type="Gene3D" id="3.40.1110.10">
    <property type="entry name" value="Calcium-transporting ATPase, cytoplasmic domain N"/>
    <property type="match status" value="1"/>
</dbReference>
<dbReference type="SUPFAM" id="SSF56784">
    <property type="entry name" value="HAD-like"/>
    <property type="match status" value="1"/>
</dbReference>
<dbReference type="Pfam" id="PF00690">
    <property type="entry name" value="Cation_ATPase_N"/>
    <property type="match status" value="1"/>
</dbReference>
<dbReference type="GO" id="GO:0036376">
    <property type="term" value="P:sodium ion export across plasma membrane"/>
    <property type="evidence" value="ECO:0007669"/>
    <property type="project" value="TreeGrafter"/>
</dbReference>
<evidence type="ECO:0000256" key="8">
    <source>
        <dbReference type="ARBA" id="ARBA00023136"/>
    </source>
</evidence>
<name>A0A1G2KUI0_9BACT</name>
<dbReference type="GO" id="GO:1990573">
    <property type="term" value="P:potassium ion import across plasma membrane"/>
    <property type="evidence" value="ECO:0007669"/>
    <property type="project" value="TreeGrafter"/>
</dbReference>
<gene>
    <name evidence="11" type="ORF">A3C92_02040</name>
</gene>
<evidence type="ECO:0000256" key="4">
    <source>
        <dbReference type="ARBA" id="ARBA00022741"/>
    </source>
</evidence>
<comment type="caution">
    <text evidence="11">The sequence shown here is derived from an EMBL/GenBank/DDBJ whole genome shotgun (WGS) entry which is preliminary data.</text>
</comment>
<dbReference type="GO" id="GO:0005886">
    <property type="term" value="C:plasma membrane"/>
    <property type="evidence" value="ECO:0007669"/>
    <property type="project" value="TreeGrafter"/>
</dbReference>
<dbReference type="InterPro" id="IPR044492">
    <property type="entry name" value="P_typ_ATPase_HD_dom"/>
</dbReference>
<feature type="transmembrane region" description="Helical" evidence="9">
    <location>
        <begin position="764"/>
        <end position="784"/>
    </location>
</feature>
<evidence type="ECO:0000256" key="5">
    <source>
        <dbReference type="ARBA" id="ARBA00022840"/>
    </source>
</evidence>
<dbReference type="SUPFAM" id="SSF81665">
    <property type="entry name" value="Calcium ATPase, transmembrane domain M"/>
    <property type="match status" value="1"/>
</dbReference>
<dbReference type="NCBIfam" id="TIGR01494">
    <property type="entry name" value="ATPase_P-type"/>
    <property type="match status" value="2"/>
</dbReference>
<dbReference type="GO" id="GO:0030007">
    <property type="term" value="P:intracellular potassium ion homeostasis"/>
    <property type="evidence" value="ECO:0007669"/>
    <property type="project" value="TreeGrafter"/>
</dbReference>
<dbReference type="SFLD" id="SFLDF00027">
    <property type="entry name" value="p-type_atpase"/>
    <property type="match status" value="1"/>
</dbReference>
<dbReference type="GO" id="GO:0016887">
    <property type="term" value="F:ATP hydrolysis activity"/>
    <property type="evidence" value="ECO:0007669"/>
    <property type="project" value="InterPro"/>
</dbReference>
<evidence type="ECO:0000256" key="2">
    <source>
        <dbReference type="ARBA" id="ARBA00005675"/>
    </source>
</evidence>
<feature type="transmembrane region" description="Helical" evidence="9">
    <location>
        <begin position="732"/>
        <end position="752"/>
    </location>
</feature>
<dbReference type="SFLD" id="SFLDG00002">
    <property type="entry name" value="C1.7:_P-type_atpase_like"/>
    <property type="match status" value="1"/>
</dbReference>
<keyword evidence="7 9" id="KW-1133">Transmembrane helix</keyword>
<proteinExistence type="inferred from homology"/>
<feature type="transmembrane region" description="Helical" evidence="9">
    <location>
        <begin position="830"/>
        <end position="854"/>
    </location>
</feature>
<keyword evidence="6" id="KW-1278">Translocase</keyword>
<dbReference type="SUPFAM" id="SSF81653">
    <property type="entry name" value="Calcium ATPase, transduction domain A"/>
    <property type="match status" value="1"/>
</dbReference>
<evidence type="ECO:0000313" key="11">
    <source>
        <dbReference type="EMBL" id="OHA03098.1"/>
    </source>
</evidence>
<dbReference type="InterPro" id="IPR036412">
    <property type="entry name" value="HAD-like_sf"/>
</dbReference>
<reference evidence="11 12" key="1">
    <citation type="journal article" date="2016" name="Nat. Commun.">
        <title>Thousands of microbial genomes shed light on interconnected biogeochemical processes in an aquifer system.</title>
        <authorList>
            <person name="Anantharaman K."/>
            <person name="Brown C.T."/>
            <person name="Hug L.A."/>
            <person name="Sharon I."/>
            <person name="Castelle C.J."/>
            <person name="Probst A.J."/>
            <person name="Thomas B.C."/>
            <person name="Singh A."/>
            <person name="Wilkins M.J."/>
            <person name="Karaoz U."/>
            <person name="Brodie E.L."/>
            <person name="Williams K.H."/>
            <person name="Hubbard S.S."/>
            <person name="Banfield J.F."/>
        </authorList>
    </citation>
    <scope>NUCLEOTIDE SEQUENCE [LARGE SCALE GENOMIC DNA]</scope>
</reference>
<feature type="transmembrane region" description="Helical" evidence="9">
    <location>
        <begin position="251"/>
        <end position="270"/>
    </location>
</feature>
<keyword evidence="3 9" id="KW-0812">Transmembrane</keyword>
<dbReference type="PANTHER" id="PTHR43294">
    <property type="entry name" value="SODIUM/POTASSIUM-TRANSPORTING ATPASE SUBUNIT ALPHA"/>
    <property type="match status" value="1"/>
</dbReference>
<evidence type="ECO:0000256" key="9">
    <source>
        <dbReference type="SAM" id="Phobius"/>
    </source>
</evidence>
<dbReference type="PRINTS" id="PR00120">
    <property type="entry name" value="HATPASE"/>
</dbReference>
<dbReference type="Pfam" id="PF00702">
    <property type="entry name" value="Hydrolase"/>
    <property type="match status" value="1"/>
</dbReference>
<comment type="similarity">
    <text evidence="2">Belongs to the cation transport ATPase (P-type) (TC 3.A.3) family. Type IIA subfamily.</text>
</comment>
<dbReference type="Gene3D" id="2.70.150.10">
    <property type="entry name" value="Calcium-transporting ATPase, cytoplasmic transduction domain A"/>
    <property type="match status" value="1"/>
</dbReference>
<evidence type="ECO:0000256" key="7">
    <source>
        <dbReference type="ARBA" id="ARBA00022989"/>
    </source>
</evidence>
<dbReference type="PRINTS" id="PR00119">
    <property type="entry name" value="CATATPASE"/>
</dbReference>
<dbReference type="GO" id="GO:1902600">
    <property type="term" value="P:proton transmembrane transport"/>
    <property type="evidence" value="ECO:0007669"/>
    <property type="project" value="TreeGrafter"/>
</dbReference>